<sequence>MSKKRKRFVWLCSSVLVGASLLMPSAASADMSPGTPDQQIYSVSGFVDHDELSQKLQQIEQTSHGELDLEVAGYSNQGLEIYKATVGHGDKVVMIQSEIHGNEKTGTVALVNMLKQIATNNSPKYQQLREELTIIAVPMMNPDASEANRRGNELSWDEVVQEFPQLEEASPSWNYYTYVNEYWDYASNPGFDVNRDFNPDLNYEPQASDFPGNSASPGWFITPEAQTVRDIYKEAQEEFGNVDVFIDLHHQGQYYVEGTEDEVTLSLSGVFVPDPNTDEGEKYSEYQDVYDGEFAKQLNVAAYDALQDVGNSIFNHISLYPQDLDLPGTALGSFALNGSGSVLFEVTGQTQNFGQKKKGQLVKAVETGLYGIIESVADQSVYDIDPSLYDEIPATER</sequence>
<evidence type="ECO:0000256" key="4">
    <source>
        <dbReference type="ARBA" id="ARBA00022801"/>
    </source>
</evidence>
<reference evidence="10 11" key="1">
    <citation type="submission" date="2016-10" db="EMBL/GenBank/DDBJ databases">
        <authorList>
            <person name="de Groot N.N."/>
        </authorList>
    </citation>
    <scope>NUCLEOTIDE SEQUENCE [LARGE SCALE GENOMIC DNA]</scope>
    <source>
        <strain evidence="10 11">DSM 21633</strain>
    </source>
</reference>
<evidence type="ECO:0000256" key="5">
    <source>
        <dbReference type="ARBA" id="ARBA00022833"/>
    </source>
</evidence>
<keyword evidence="6" id="KW-0482">Metalloprotease</keyword>
<keyword evidence="5" id="KW-0862">Zinc</keyword>
<feature type="domain" description="Peptidase M14" evidence="9">
    <location>
        <begin position="45"/>
        <end position="397"/>
    </location>
</feature>
<organism evidence="10 11">
    <name type="scientific">Piscibacillus halophilus</name>
    <dbReference type="NCBI Taxonomy" id="571933"/>
    <lineage>
        <taxon>Bacteria</taxon>
        <taxon>Bacillati</taxon>
        <taxon>Bacillota</taxon>
        <taxon>Bacilli</taxon>
        <taxon>Bacillales</taxon>
        <taxon>Bacillaceae</taxon>
        <taxon>Piscibacillus</taxon>
    </lineage>
</organism>
<gene>
    <name evidence="10" type="ORF">SAMN05216362_12739</name>
</gene>
<keyword evidence="10" id="KW-0121">Carboxypeptidase</keyword>
<keyword evidence="8" id="KW-0732">Signal</keyword>
<dbReference type="OrthoDB" id="2433180at2"/>
<dbReference type="STRING" id="571933.SAMN05216362_12739"/>
<evidence type="ECO:0000256" key="8">
    <source>
        <dbReference type="SAM" id="SignalP"/>
    </source>
</evidence>
<dbReference type="GO" id="GO:0006508">
    <property type="term" value="P:proteolysis"/>
    <property type="evidence" value="ECO:0007669"/>
    <property type="project" value="UniProtKB-KW"/>
</dbReference>
<keyword evidence="4" id="KW-0378">Hydrolase</keyword>
<dbReference type="InterPro" id="IPR000834">
    <property type="entry name" value="Peptidase_M14"/>
</dbReference>
<dbReference type="Pfam" id="PF00246">
    <property type="entry name" value="Peptidase_M14"/>
    <property type="match status" value="1"/>
</dbReference>
<evidence type="ECO:0000256" key="6">
    <source>
        <dbReference type="ARBA" id="ARBA00023049"/>
    </source>
</evidence>
<evidence type="ECO:0000256" key="2">
    <source>
        <dbReference type="ARBA" id="ARBA00005988"/>
    </source>
</evidence>
<dbReference type="Proteomes" id="UP000199427">
    <property type="component" value="Unassembled WGS sequence"/>
</dbReference>
<dbReference type="PROSITE" id="PS52035">
    <property type="entry name" value="PEPTIDASE_M14"/>
    <property type="match status" value="1"/>
</dbReference>
<dbReference type="RefSeq" id="WP_091774337.1">
    <property type="nucleotide sequence ID" value="NZ_CAESCL010000025.1"/>
</dbReference>
<evidence type="ECO:0000259" key="9">
    <source>
        <dbReference type="PROSITE" id="PS52035"/>
    </source>
</evidence>
<dbReference type="AlphaFoldDB" id="A0A1H9IXT6"/>
<protein>
    <submittedName>
        <fullName evidence="10">Zinc carboxypeptidase</fullName>
    </submittedName>
</protein>
<comment type="caution">
    <text evidence="7">Lacks conserved residue(s) required for the propagation of feature annotation.</text>
</comment>
<accession>A0A1H9IXT6</accession>
<dbReference type="Gene3D" id="3.40.630.10">
    <property type="entry name" value="Zn peptidases"/>
    <property type="match status" value="1"/>
</dbReference>
<comment type="similarity">
    <text evidence="2 7">Belongs to the peptidase M14 family.</text>
</comment>
<feature type="signal peptide" evidence="8">
    <location>
        <begin position="1"/>
        <end position="29"/>
    </location>
</feature>
<name>A0A1H9IXT6_9BACI</name>
<evidence type="ECO:0000256" key="7">
    <source>
        <dbReference type="PROSITE-ProRule" id="PRU01379"/>
    </source>
</evidence>
<dbReference type="GO" id="GO:0005615">
    <property type="term" value="C:extracellular space"/>
    <property type="evidence" value="ECO:0007669"/>
    <property type="project" value="TreeGrafter"/>
</dbReference>
<evidence type="ECO:0000256" key="1">
    <source>
        <dbReference type="ARBA" id="ARBA00001947"/>
    </source>
</evidence>
<comment type="cofactor">
    <cofactor evidence="1">
        <name>Zn(2+)</name>
        <dbReference type="ChEBI" id="CHEBI:29105"/>
    </cofactor>
</comment>
<proteinExistence type="inferred from homology"/>
<evidence type="ECO:0000256" key="3">
    <source>
        <dbReference type="ARBA" id="ARBA00022670"/>
    </source>
</evidence>
<dbReference type="GO" id="GO:0008270">
    <property type="term" value="F:zinc ion binding"/>
    <property type="evidence" value="ECO:0007669"/>
    <property type="project" value="InterPro"/>
</dbReference>
<evidence type="ECO:0000313" key="11">
    <source>
        <dbReference type="Proteomes" id="UP000199427"/>
    </source>
</evidence>
<dbReference type="SMART" id="SM00631">
    <property type="entry name" value="Zn_pept"/>
    <property type="match status" value="1"/>
</dbReference>
<dbReference type="EMBL" id="FOES01000027">
    <property type="protein sequence ID" value="SEQ79339.1"/>
    <property type="molecule type" value="Genomic_DNA"/>
</dbReference>
<keyword evidence="11" id="KW-1185">Reference proteome</keyword>
<dbReference type="GO" id="GO:0004181">
    <property type="term" value="F:metallocarboxypeptidase activity"/>
    <property type="evidence" value="ECO:0007669"/>
    <property type="project" value="InterPro"/>
</dbReference>
<dbReference type="PANTHER" id="PTHR11705">
    <property type="entry name" value="PROTEASE FAMILY M14 CARBOXYPEPTIDASE A,B"/>
    <property type="match status" value="1"/>
</dbReference>
<dbReference type="SUPFAM" id="SSF53187">
    <property type="entry name" value="Zn-dependent exopeptidases"/>
    <property type="match status" value="1"/>
</dbReference>
<evidence type="ECO:0000313" key="10">
    <source>
        <dbReference type="EMBL" id="SEQ79339.1"/>
    </source>
</evidence>
<dbReference type="PANTHER" id="PTHR11705:SF143">
    <property type="entry name" value="SLL0236 PROTEIN"/>
    <property type="match status" value="1"/>
</dbReference>
<feature type="chain" id="PRO_5011554391" evidence="8">
    <location>
        <begin position="30"/>
        <end position="397"/>
    </location>
</feature>
<keyword evidence="3" id="KW-0645">Protease</keyword>